<feature type="disulfide bond" evidence="11">
    <location>
        <begin position="153"/>
        <end position="162"/>
    </location>
</feature>
<dbReference type="InterPro" id="IPR002049">
    <property type="entry name" value="LE_dom"/>
</dbReference>
<feature type="domain" description="EGF-like" evidence="13">
    <location>
        <begin position="176"/>
        <end position="206"/>
    </location>
</feature>
<keyword evidence="4 12" id="KW-0812">Transmembrane</keyword>
<keyword evidence="7 12" id="KW-1133">Transmembrane helix</keyword>
<evidence type="ECO:0000313" key="15">
    <source>
        <dbReference type="EMBL" id="GIY69490.1"/>
    </source>
</evidence>
<sequence length="617" mass="68044">MAVLSAKHGNKTENSDDHICSRLRRYTEPKVIIQNETYLEPYTAWCVNIPPTCTYYRIATRVINNTIEIPKFRTIYECCEGYEKREEKCSAVCEIECVHGKCVKPNTCVCEDGWQGFNCSSECEDGWYGEDCKMYCTCQHGATCDKRNGSCHCAPGFAGKFCESACPYQSEGKNCENECKCKNGGECNLTNGTCDCRPGYIGKQCEKQCQEGSYGKDCKGLCACNDLSTVFCSHTDGKCMCVPGWEGDSCFKKCGLNTWGLHCDNKCECPHNAVCDHITGECSCRPGWHGSKCEEKCSVGYFGNDCKMRCPDCMFLPGTCHHVSGWCSCPAGARGSNCDLECPENTYGENCENECICVNNSTCDSVTGNCTCAQGWIGQDCSMPCPKGFYGLNCSFACNCTENYACDAVDGTCACDDEFLDVLCINDFNQSTEFNSNVNGSPPLSDSMTFIIAACVFLGLFLLIFFAVYVTKKMKRSSLSLRKEETSTTNVVQECGSPSISSYRFMNPNYDSTEAMETINMDSIDMPSVMNNLSDMNDETFEFGGEEFGIPDCEKASSLMKSNIEVLSDKETSRKNTKCEAVSATEFSSTSTAVVHVEPEDRSLEDNSIYAEVEYGS</sequence>
<evidence type="ECO:0000256" key="3">
    <source>
        <dbReference type="ARBA" id="ARBA00022536"/>
    </source>
</evidence>
<dbReference type="Proteomes" id="UP001054837">
    <property type="component" value="Unassembled WGS sequence"/>
</dbReference>
<organism evidence="15 16">
    <name type="scientific">Caerostris darwini</name>
    <dbReference type="NCBI Taxonomy" id="1538125"/>
    <lineage>
        <taxon>Eukaryota</taxon>
        <taxon>Metazoa</taxon>
        <taxon>Ecdysozoa</taxon>
        <taxon>Arthropoda</taxon>
        <taxon>Chelicerata</taxon>
        <taxon>Arachnida</taxon>
        <taxon>Araneae</taxon>
        <taxon>Araneomorphae</taxon>
        <taxon>Entelegynae</taxon>
        <taxon>Araneoidea</taxon>
        <taxon>Araneidae</taxon>
        <taxon>Caerostris</taxon>
    </lineage>
</organism>
<dbReference type="InterPro" id="IPR042635">
    <property type="entry name" value="MEGF10/SREC1/2-like"/>
</dbReference>
<dbReference type="GO" id="GO:0005044">
    <property type="term" value="F:scavenger receptor activity"/>
    <property type="evidence" value="ECO:0007669"/>
    <property type="project" value="InterPro"/>
</dbReference>
<dbReference type="InterPro" id="IPR000742">
    <property type="entry name" value="EGF"/>
</dbReference>
<comment type="caution">
    <text evidence="11">Lacks conserved residue(s) required for the propagation of feature annotation.</text>
</comment>
<evidence type="ECO:0000256" key="2">
    <source>
        <dbReference type="ARBA" id="ARBA00022475"/>
    </source>
</evidence>
<keyword evidence="2" id="KW-1003">Cell membrane</keyword>
<protein>
    <submittedName>
        <fullName evidence="15">Protein draper</fullName>
    </submittedName>
</protein>
<evidence type="ECO:0000256" key="4">
    <source>
        <dbReference type="ARBA" id="ARBA00022692"/>
    </source>
</evidence>
<dbReference type="SMART" id="SM00180">
    <property type="entry name" value="EGF_Lam"/>
    <property type="match status" value="5"/>
</dbReference>
<evidence type="ECO:0000259" key="14">
    <source>
        <dbReference type="PROSITE" id="PS51041"/>
    </source>
</evidence>
<feature type="transmembrane region" description="Helical" evidence="12">
    <location>
        <begin position="448"/>
        <end position="470"/>
    </location>
</feature>
<dbReference type="GO" id="GO:0005886">
    <property type="term" value="C:plasma membrane"/>
    <property type="evidence" value="ECO:0007669"/>
    <property type="project" value="UniProtKB-SubCell"/>
</dbReference>
<keyword evidence="6" id="KW-0677">Repeat</keyword>
<comment type="subcellular location">
    <subcellularLocation>
        <location evidence="1">Cell membrane</location>
        <topology evidence="1">Single-pass membrane protein</topology>
    </subcellularLocation>
</comment>
<evidence type="ECO:0000259" key="13">
    <source>
        <dbReference type="PROSITE" id="PS50026"/>
    </source>
</evidence>
<gene>
    <name evidence="15" type="primary">drpr_2</name>
    <name evidence="15" type="ORF">CDAR_207571</name>
</gene>
<dbReference type="PROSITE" id="PS50026">
    <property type="entry name" value="EGF_3"/>
    <property type="match status" value="2"/>
</dbReference>
<evidence type="ECO:0000256" key="7">
    <source>
        <dbReference type="ARBA" id="ARBA00022989"/>
    </source>
</evidence>
<dbReference type="CDD" id="cd00055">
    <property type="entry name" value="EGF_Lam"/>
    <property type="match status" value="1"/>
</dbReference>
<dbReference type="PROSITE" id="PS00022">
    <property type="entry name" value="EGF_1"/>
    <property type="match status" value="5"/>
</dbReference>
<dbReference type="InterPro" id="IPR011489">
    <property type="entry name" value="EMI_domain"/>
</dbReference>
<keyword evidence="8 12" id="KW-0472">Membrane</keyword>
<keyword evidence="9 11" id="KW-1015">Disulfide bond</keyword>
<evidence type="ECO:0000256" key="8">
    <source>
        <dbReference type="ARBA" id="ARBA00023136"/>
    </source>
</evidence>
<keyword evidence="5" id="KW-0732">Signal</keyword>
<evidence type="ECO:0000256" key="11">
    <source>
        <dbReference type="PROSITE-ProRule" id="PRU00076"/>
    </source>
</evidence>
<evidence type="ECO:0000256" key="5">
    <source>
        <dbReference type="ARBA" id="ARBA00022729"/>
    </source>
</evidence>
<dbReference type="Pfam" id="PF00053">
    <property type="entry name" value="EGF_laminin"/>
    <property type="match status" value="3"/>
</dbReference>
<reference evidence="15 16" key="1">
    <citation type="submission" date="2021-06" db="EMBL/GenBank/DDBJ databases">
        <title>Caerostris darwini draft genome.</title>
        <authorList>
            <person name="Kono N."/>
            <person name="Arakawa K."/>
        </authorList>
    </citation>
    <scope>NUCLEOTIDE SEQUENCE [LARGE SCALE GENOMIC DNA]</scope>
</reference>
<dbReference type="FunFam" id="2.170.300.10:FF:000041">
    <property type="entry name" value="Tyrosine protein kinase receptor tie-1, putative"/>
    <property type="match status" value="2"/>
</dbReference>
<accession>A0AAV4VGQ7</accession>
<proteinExistence type="inferred from homology"/>
<dbReference type="AlphaFoldDB" id="A0AAV4VGQ7"/>
<dbReference type="Gene3D" id="2.170.300.10">
    <property type="entry name" value="Tie2 ligand-binding domain superfamily"/>
    <property type="match status" value="2"/>
</dbReference>
<evidence type="ECO:0000256" key="10">
    <source>
        <dbReference type="ARBA" id="ARBA00038377"/>
    </source>
</evidence>
<dbReference type="PROSITE" id="PS51041">
    <property type="entry name" value="EMI"/>
    <property type="match status" value="1"/>
</dbReference>
<keyword evidence="16" id="KW-1185">Reference proteome</keyword>
<feature type="domain" description="EMI" evidence="14">
    <location>
        <begin position="16"/>
        <end position="91"/>
    </location>
</feature>
<comment type="caution">
    <text evidence="15">The sequence shown here is derived from an EMBL/GenBank/DDBJ whole genome shotgun (WGS) entry which is preliminary data.</text>
</comment>
<dbReference type="Gene3D" id="2.10.25.10">
    <property type="entry name" value="Laminin"/>
    <property type="match status" value="1"/>
</dbReference>
<evidence type="ECO:0000256" key="12">
    <source>
        <dbReference type="SAM" id="Phobius"/>
    </source>
</evidence>
<dbReference type="InterPro" id="IPR057138">
    <property type="entry name" value="EGF_PEAR1L-like"/>
</dbReference>
<evidence type="ECO:0000313" key="16">
    <source>
        <dbReference type="Proteomes" id="UP001054837"/>
    </source>
</evidence>
<evidence type="ECO:0000256" key="9">
    <source>
        <dbReference type="ARBA" id="ARBA00023157"/>
    </source>
</evidence>
<evidence type="ECO:0000256" key="1">
    <source>
        <dbReference type="ARBA" id="ARBA00004162"/>
    </source>
</evidence>
<feature type="domain" description="EGF-like" evidence="13">
    <location>
        <begin position="128"/>
        <end position="163"/>
    </location>
</feature>
<dbReference type="EMBL" id="BPLQ01013040">
    <property type="protein sequence ID" value="GIY69490.1"/>
    <property type="molecule type" value="Genomic_DNA"/>
</dbReference>
<dbReference type="Pfam" id="PF23301">
    <property type="entry name" value="EGF_PEAR1L"/>
    <property type="match status" value="1"/>
</dbReference>
<name>A0AAV4VGQ7_9ARAC</name>
<dbReference type="SMART" id="SM00181">
    <property type="entry name" value="EGF"/>
    <property type="match status" value="8"/>
</dbReference>
<comment type="similarity">
    <text evidence="10">Belongs to the MEGF family.</text>
</comment>
<keyword evidence="3 11" id="KW-0245">EGF-like domain</keyword>
<dbReference type="PANTHER" id="PTHR24043:SF8">
    <property type="entry name" value="EGF-LIKE DOMAIN-CONTAINING PROTEIN"/>
    <property type="match status" value="1"/>
</dbReference>
<evidence type="ECO:0000256" key="6">
    <source>
        <dbReference type="ARBA" id="ARBA00022737"/>
    </source>
</evidence>
<feature type="disulfide bond" evidence="11">
    <location>
        <begin position="196"/>
        <end position="205"/>
    </location>
</feature>
<dbReference type="PANTHER" id="PTHR24043">
    <property type="entry name" value="SCAVENGER RECEPTOR CLASS F"/>
    <property type="match status" value="1"/>
</dbReference>
<dbReference type="PRINTS" id="PR00011">
    <property type="entry name" value="EGFLAMININ"/>
</dbReference>